<comment type="caution">
    <text evidence="1">The sequence shown here is derived from an EMBL/GenBank/DDBJ whole genome shotgun (WGS) entry which is preliminary data.</text>
</comment>
<evidence type="ECO:0000313" key="2">
    <source>
        <dbReference type="Proteomes" id="UP000542695"/>
    </source>
</evidence>
<gene>
    <name evidence="1" type="ORF">HX798_18175</name>
</gene>
<evidence type="ECO:0000313" key="1">
    <source>
        <dbReference type="EMBL" id="NWC82196.1"/>
    </source>
</evidence>
<dbReference type="Proteomes" id="UP000542695">
    <property type="component" value="Unassembled WGS sequence"/>
</dbReference>
<dbReference type="AlphaFoldDB" id="A0A7Y7ZC41"/>
<accession>A0A7Y7ZC41</accession>
<protein>
    <submittedName>
        <fullName evidence="1">Uncharacterized protein</fullName>
    </submittedName>
</protein>
<proteinExistence type="predicted"/>
<name>A0A7Y7ZC41_PSEPU</name>
<dbReference type="RefSeq" id="WP_177010751.1">
    <property type="nucleotide sequence ID" value="NZ_JACARV010000054.1"/>
</dbReference>
<organism evidence="1 2">
    <name type="scientific">Pseudomonas putida</name>
    <name type="common">Arthrobacter siderocapsulatus</name>
    <dbReference type="NCBI Taxonomy" id="303"/>
    <lineage>
        <taxon>Bacteria</taxon>
        <taxon>Pseudomonadati</taxon>
        <taxon>Pseudomonadota</taxon>
        <taxon>Gammaproteobacteria</taxon>
        <taxon>Pseudomonadales</taxon>
        <taxon>Pseudomonadaceae</taxon>
        <taxon>Pseudomonas</taxon>
    </lineage>
</organism>
<dbReference type="EMBL" id="JACARV010000054">
    <property type="protein sequence ID" value="NWC82196.1"/>
    <property type="molecule type" value="Genomic_DNA"/>
</dbReference>
<reference evidence="1 2" key="1">
    <citation type="submission" date="2020-04" db="EMBL/GenBank/DDBJ databases">
        <title>Molecular characterization of pseudomonads from Agaricus bisporus reveal novel blotch 2 pathogens in Western Europe.</title>
        <authorList>
            <person name="Taparia T."/>
            <person name="Krijger M."/>
            <person name="Haynes E."/>
            <person name="Elpinstone J.G."/>
            <person name="Noble R."/>
            <person name="Van Der Wolf J."/>
        </authorList>
    </citation>
    <scope>NUCLEOTIDE SEQUENCE [LARGE SCALE GENOMIC DNA]</scope>
    <source>
        <strain evidence="1 2">P7765</strain>
    </source>
</reference>
<sequence length="90" mass="9977">MKSNLRGLDLRNISAQLVNYCTTLNESSYLFGDAKNPAMTLSDELLQKAEVIAAAQSFEDVTLAGRQAFAGINLFLPKIKQISDERRENV</sequence>